<dbReference type="AlphaFoldDB" id="A0A9P4Q6J0"/>
<protein>
    <submittedName>
        <fullName evidence="2">Uncharacterized protein</fullName>
    </submittedName>
</protein>
<gene>
    <name evidence="2" type="ORF">K431DRAFT_90796</name>
</gene>
<comment type="caution">
    <text evidence="2">The sequence shown here is derived from an EMBL/GenBank/DDBJ whole genome shotgun (WGS) entry which is preliminary data.</text>
</comment>
<feature type="compositionally biased region" description="Basic residues" evidence="1">
    <location>
        <begin position="186"/>
        <end position="195"/>
    </location>
</feature>
<accession>A0A9P4Q6J0</accession>
<dbReference type="Proteomes" id="UP000799441">
    <property type="component" value="Unassembled WGS sequence"/>
</dbReference>
<organism evidence="2 3">
    <name type="scientific">Polychaeton citri CBS 116435</name>
    <dbReference type="NCBI Taxonomy" id="1314669"/>
    <lineage>
        <taxon>Eukaryota</taxon>
        <taxon>Fungi</taxon>
        <taxon>Dikarya</taxon>
        <taxon>Ascomycota</taxon>
        <taxon>Pezizomycotina</taxon>
        <taxon>Dothideomycetes</taxon>
        <taxon>Dothideomycetidae</taxon>
        <taxon>Capnodiales</taxon>
        <taxon>Capnodiaceae</taxon>
        <taxon>Polychaeton</taxon>
    </lineage>
</organism>
<name>A0A9P4Q6J0_9PEZI</name>
<feature type="region of interest" description="Disordered" evidence="1">
    <location>
        <begin position="172"/>
        <end position="204"/>
    </location>
</feature>
<feature type="region of interest" description="Disordered" evidence="1">
    <location>
        <begin position="137"/>
        <end position="158"/>
    </location>
</feature>
<reference evidence="2" key="1">
    <citation type="journal article" date="2020" name="Stud. Mycol.">
        <title>101 Dothideomycetes genomes: a test case for predicting lifestyles and emergence of pathogens.</title>
        <authorList>
            <person name="Haridas S."/>
            <person name="Albert R."/>
            <person name="Binder M."/>
            <person name="Bloem J."/>
            <person name="Labutti K."/>
            <person name="Salamov A."/>
            <person name="Andreopoulos B."/>
            <person name="Baker S."/>
            <person name="Barry K."/>
            <person name="Bills G."/>
            <person name="Bluhm B."/>
            <person name="Cannon C."/>
            <person name="Castanera R."/>
            <person name="Culley D."/>
            <person name="Daum C."/>
            <person name="Ezra D."/>
            <person name="Gonzalez J."/>
            <person name="Henrissat B."/>
            <person name="Kuo A."/>
            <person name="Liang C."/>
            <person name="Lipzen A."/>
            <person name="Lutzoni F."/>
            <person name="Magnuson J."/>
            <person name="Mondo S."/>
            <person name="Nolan M."/>
            <person name="Ohm R."/>
            <person name="Pangilinan J."/>
            <person name="Park H.-J."/>
            <person name="Ramirez L."/>
            <person name="Alfaro M."/>
            <person name="Sun H."/>
            <person name="Tritt A."/>
            <person name="Yoshinaga Y."/>
            <person name="Zwiers L.-H."/>
            <person name="Turgeon B."/>
            <person name="Goodwin S."/>
            <person name="Spatafora J."/>
            <person name="Crous P."/>
            <person name="Grigoriev I."/>
        </authorList>
    </citation>
    <scope>NUCLEOTIDE SEQUENCE</scope>
    <source>
        <strain evidence="2">CBS 116435</strain>
    </source>
</reference>
<dbReference type="EMBL" id="MU003799">
    <property type="protein sequence ID" value="KAF2720430.1"/>
    <property type="molecule type" value="Genomic_DNA"/>
</dbReference>
<evidence type="ECO:0000313" key="2">
    <source>
        <dbReference type="EMBL" id="KAF2720430.1"/>
    </source>
</evidence>
<keyword evidence="3" id="KW-1185">Reference proteome</keyword>
<evidence type="ECO:0000313" key="3">
    <source>
        <dbReference type="Proteomes" id="UP000799441"/>
    </source>
</evidence>
<sequence length="261" mass="29428">MLKINYVRSFQHGVGQLEIGVCMRRQGQTKPGLHHRRSPVGERECVCMCVREIDTHTYTALWQQWWIAVCSMSRPSGCCALSLSLSLSLGPDGGMSWGPPWSTLPYHSVFCVRRHQSPPLNHHHHHNHHRIGSDVTGIEDLRHSGPDPGWRARGRDGPTAAVHQRDVSGCARSGNCGPWRPEAPVQRRRSHRIPVHSRTQQGDFSSQHRDFVWVTLGQSESWSNGEPQFAESCPSQLSTLDSQLRLLATHCFSDPFHRPPP</sequence>
<evidence type="ECO:0000256" key="1">
    <source>
        <dbReference type="SAM" id="MobiDB-lite"/>
    </source>
</evidence>
<proteinExistence type="predicted"/>